<protein>
    <recommendedName>
        <fullName evidence="4">G domain-containing protein</fullName>
    </recommendedName>
</protein>
<evidence type="ECO:0000256" key="1">
    <source>
        <dbReference type="SAM" id="MobiDB-lite"/>
    </source>
</evidence>
<proteinExistence type="predicted"/>
<accession>A0AAV5UFR4</accession>
<gene>
    <name evidence="2" type="ORF">PENTCL1PPCAC_28044</name>
</gene>
<evidence type="ECO:0000313" key="3">
    <source>
        <dbReference type="Proteomes" id="UP001432027"/>
    </source>
</evidence>
<organism evidence="2 3">
    <name type="scientific">Pristionchus entomophagus</name>
    <dbReference type="NCBI Taxonomy" id="358040"/>
    <lineage>
        <taxon>Eukaryota</taxon>
        <taxon>Metazoa</taxon>
        <taxon>Ecdysozoa</taxon>
        <taxon>Nematoda</taxon>
        <taxon>Chromadorea</taxon>
        <taxon>Rhabditida</taxon>
        <taxon>Rhabditina</taxon>
        <taxon>Diplogasteromorpha</taxon>
        <taxon>Diplogasteroidea</taxon>
        <taxon>Neodiplogasteridae</taxon>
        <taxon>Pristionchus</taxon>
    </lineage>
</organism>
<reference evidence="2" key="1">
    <citation type="submission" date="2023-10" db="EMBL/GenBank/DDBJ databases">
        <title>Genome assembly of Pristionchus species.</title>
        <authorList>
            <person name="Yoshida K."/>
            <person name="Sommer R.J."/>
        </authorList>
    </citation>
    <scope>NUCLEOTIDE SEQUENCE</scope>
    <source>
        <strain evidence="2">RS0144</strain>
    </source>
</reference>
<sequence length="460" mass="52037">MFLDEGGCFPLSFMERSKRHKESNKTKKEFIFGPEQPQPYRKTILLIGSKSSGKTALVNSFANFVNNVTATAPYRLHITPVNEKDQKVRIIMRLTKFRSMIIGIFSNPSSKCIREASSTSSMNYAPTHSVSTYVFQNTPLGFPIALVDTPSIGVVEGESSTSSVEHIKTWIENDYRRPIEDLEIWFVMSAVDSDFSNEAEDNLQVVLDAVQWKVRIIPVITFAKKRKPVLAQRELTRLGFRCENEGDDYFTINNGSILGLSTELLEINAVPYEIGMENLRSLVLSHREPELMPLRVSTNEGSLKFSTDSSTSDQSFDPSETMSTPSTSPVKVVNFDESPVLEVQSADQAPAKSHDAIPEEPQPIIFHHRRFKSYDSEKASLVKKKEAKAPLLKEKNRSTDCIIDERKTPPSYDQFLKDSIRKDKTRIDPLKRCQSEDGLESDIVRRKFGFVSISQYETLV</sequence>
<dbReference type="Gene3D" id="3.40.50.300">
    <property type="entry name" value="P-loop containing nucleotide triphosphate hydrolases"/>
    <property type="match status" value="1"/>
</dbReference>
<dbReference type="AlphaFoldDB" id="A0AAV5UFR4"/>
<comment type="caution">
    <text evidence="2">The sequence shown here is derived from an EMBL/GenBank/DDBJ whole genome shotgun (WGS) entry which is preliminary data.</text>
</comment>
<evidence type="ECO:0008006" key="4">
    <source>
        <dbReference type="Google" id="ProtNLM"/>
    </source>
</evidence>
<dbReference type="Proteomes" id="UP001432027">
    <property type="component" value="Unassembled WGS sequence"/>
</dbReference>
<feature type="region of interest" description="Disordered" evidence="1">
    <location>
        <begin position="299"/>
        <end position="330"/>
    </location>
</feature>
<feature type="compositionally biased region" description="Low complexity" evidence="1">
    <location>
        <begin position="305"/>
        <end position="329"/>
    </location>
</feature>
<dbReference type="EMBL" id="BTSX01000006">
    <property type="protein sequence ID" value="GMT05870.1"/>
    <property type="molecule type" value="Genomic_DNA"/>
</dbReference>
<name>A0AAV5UFR4_9BILA</name>
<dbReference type="InterPro" id="IPR027417">
    <property type="entry name" value="P-loop_NTPase"/>
</dbReference>
<evidence type="ECO:0000313" key="2">
    <source>
        <dbReference type="EMBL" id="GMT05870.1"/>
    </source>
</evidence>
<keyword evidence="3" id="KW-1185">Reference proteome</keyword>
<dbReference type="SUPFAM" id="SSF52540">
    <property type="entry name" value="P-loop containing nucleoside triphosphate hydrolases"/>
    <property type="match status" value="1"/>
</dbReference>